<dbReference type="AlphaFoldDB" id="A0A2G5HTY8"/>
<protein>
    <submittedName>
        <fullName evidence="2">Uncharacterized protein</fullName>
    </submittedName>
</protein>
<organism evidence="2 4">
    <name type="scientific">Cercospora beticola</name>
    <name type="common">Sugarbeet leaf spot fungus</name>
    <dbReference type="NCBI Taxonomy" id="122368"/>
    <lineage>
        <taxon>Eukaryota</taxon>
        <taxon>Fungi</taxon>
        <taxon>Dikarya</taxon>
        <taxon>Ascomycota</taxon>
        <taxon>Pezizomycotina</taxon>
        <taxon>Dothideomycetes</taxon>
        <taxon>Dothideomycetidae</taxon>
        <taxon>Mycosphaerellales</taxon>
        <taxon>Mycosphaerellaceae</taxon>
        <taxon>Cercospora</taxon>
    </lineage>
</organism>
<proteinExistence type="predicted"/>
<gene>
    <name evidence="2" type="ORF">CB0940_10432</name>
    <name evidence="3" type="ORF">RHO25_011809</name>
</gene>
<dbReference type="OrthoDB" id="4159781at2759"/>
<evidence type="ECO:0000256" key="1">
    <source>
        <dbReference type="SAM" id="MobiDB-lite"/>
    </source>
</evidence>
<dbReference type="PANTHER" id="PTHR37540">
    <property type="entry name" value="TRANSCRIPTION FACTOR (ACR-2), PUTATIVE-RELATED-RELATED"/>
    <property type="match status" value="1"/>
</dbReference>
<name>A0A2G5HTY8_CERBT</name>
<sequence>MTDNNSSDLQFVVVERPSDTKHAGYRRKVRSHVTKTQHRRAREASSAKALFRFVQGNDGRKSKEKLNKGKRKEVEDHETEKLSPQDAARQELTRRAVAETVHTSGPGALFSTGAMYLRTIALDDADNDVGMVLSSLHCNVTAVWTLYESYMTSQTGSFLGDNPGMRDTDHAACLLSFLWQDSTLLNVAMLSGTRRLLDSRGHALHPNELYHLTHLRGRIIHRLNTAIADPVRRNSDQMICAVLLLALYELRYTSADAYKAHMMGLVQIINLRGGINEVVSYVASMVVWLDRACSRMIGVEPYANKMRDRATPDIPRLSEVT</sequence>
<dbReference type="EMBL" id="CP134191">
    <property type="protein sequence ID" value="WPB07149.1"/>
    <property type="molecule type" value="Genomic_DNA"/>
</dbReference>
<evidence type="ECO:0000313" key="5">
    <source>
        <dbReference type="Proteomes" id="UP001302367"/>
    </source>
</evidence>
<evidence type="ECO:0000313" key="2">
    <source>
        <dbReference type="EMBL" id="PIA95999.1"/>
    </source>
</evidence>
<evidence type="ECO:0000313" key="3">
    <source>
        <dbReference type="EMBL" id="WPB07149.1"/>
    </source>
</evidence>
<dbReference type="PANTHER" id="PTHR37540:SF5">
    <property type="entry name" value="TRANSCRIPTION FACTOR DOMAIN-CONTAINING PROTEIN"/>
    <property type="match status" value="1"/>
</dbReference>
<reference evidence="3 5" key="2">
    <citation type="submission" date="2023-09" db="EMBL/GenBank/DDBJ databases">
        <title>Complete-Gapless Cercospora beticola genome.</title>
        <authorList>
            <person name="Wyatt N.A."/>
            <person name="Spanner R.E."/>
            <person name="Bolton M.D."/>
        </authorList>
    </citation>
    <scope>NUCLEOTIDE SEQUENCE [LARGE SCALE GENOMIC DNA]</scope>
    <source>
        <strain evidence="3">Cb09-40</strain>
    </source>
</reference>
<keyword evidence="5" id="KW-1185">Reference proteome</keyword>
<feature type="compositionally biased region" description="Basic and acidic residues" evidence="1">
    <location>
        <begin position="58"/>
        <end position="89"/>
    </location>
</feature>
<feature type="region of interest" description="Disordered" evidence="1">
    <location>
        <begin position="1"/>
        <end position="89"/>
    </location>
</feature>
<dbReference type="EMBL" id="LKMD01000103">
    <property type="protein sequence ID" value="PIA95999.1"/>
    <property type="molecule type" value="Genomic_DNA"/>
</dbReference>
<reference evidence="2 4" key="1">
    <citation type="submission" date="2015-10" db="EMBL/GenBank/DDBJ databases">
        <title>The cercosporin biosynthetic gene cluster was horizontally transferred to several fungal lineages and shown to be expanded in Cercospora beticola based on microsynteny with recipient genomes.</title>
        <authorList>
            <person name="De Jonge R."/>
            <person name="Ebert M.K."/>
            <person name="Suttle J.C."/>
            <person name="Jurick Ii W.M."/>
            <person name="Secor G.A."/>
            <person name="Thomma B.P."/>
            <person name="Van De Peer Y."/>
            <person name="Bolton M.D."/>
        </authorList>
    </citation>
    <scope>NUCLEOTIDE SEQUENCE [LARGE SCALE GENOMIC DNA]</scope>
    <source>
        <strain evidence="2 4">09-40</strain>
    </source>
</reference>
<dbReference type="Proteomes" id="UP001302367">
    <property type="component" value="Chromosome 8"/>
</dbReference>
<feature type="compositionally biased region" description="Basic residues" evidence="1">
    <location>
        <begin position="23"/>
        <end position="41"/>
    </location>
</feature>
<dbReference type="Proteomes" id="UP000230605">
    <property type="component" value="Chromosome 8"/>
</dbReference>
<accession>A0A2G5HTY8</accession>
<evidence type="ECO:0000313" key="4">
    <source>
        <dbReference type="Proteomes" id="UP000230605"/>
    </source>
</evidence>